<gene>
    <name evidence="3" type="ORF">F8E02_09180</name>
</gene>
<organism evidence="3 4">
    <name type="scientific">Methanoculleus caldifontis</name>
    <dbReference type="NCBI Taxonomy" id="2651577"/>
    <lineage>
        <taxon>Archaea</taxon>
        <taxon>Methanobacteriati</taxon>
        <taxon>Methanobacteriota</taxon>
        <taxon>Stenosarchaea group</taxon>
        <taxon>Methanomicrobia</taxon>
        <taxon>Methanomicrobiales</taxon>
        <taxon>Methanomicrobiaceae</taxon>
        <taxon>Methanoculleus</taxon>
    </lineage>
</organism>
<evidence type="ECO:0000313" key="3">
    <source>
        <dbReference type="EMBL" id="MDV2482166.1"/>
    </source>
</evidence>
<evidence type="ECO:0000256" key="1">
    <source>
        <dbReference type="ARBA" id="ARBA00022679"/>
    </source>
</evidence>
<proteinExistence type="predicted"/>
<name>A0ABU3X429_9EURY</name>
<sequence>MTSAENRCSLCGEPAVVRLAEPERRLCAAHFIEDAGARVFAAVKHECMISSGDRVAVGLSGGKDSTALLLLLHPILPALGASLIAVTIDEGIAGYREETLKAAESLTDELGVEHAIVTFTDLFGDDLDRLLVGREPQGCTVCGVLRRRALVEGVKRVGATKLATGHNLDDEAQSVLMNVLRGDLPRLLQDTSAGYPGHFVPRIKPLAVLSEKEIVTYLLLRSYFRDLPECPYAGTALRSEVRSMLAGLEHRHPGTMLRLMRFRDGVRRSACPAEPAKALSTCRICGELASGEVCQVCRLLGRDGK</sequence>
<dbReference type="EMBL" id="WBKO01000002">
    <property type="protein sequence ID" value="MDV2482166.1"/>
    <property type="molecule type" value="Genomic_DNA"/>
</dbReference>
<comment type="caution">
    <text evidence="3">The sequence shown here is derived from an EMBL/GenBank/DDBJ whole genome shotgun (WGS) entry which is preliminary data.</text>
</comment>
<dbReference type="Gene3D" id="3.40.50.620">
    <property type="entry name" value="HUPs"/>
    <property type="match status" value="1"/>
</dbReference>
<dbReference type="RefSeq" id="WP_317065229.1">
    <property type="nucleotide sequence ID" value="NZ_WBKO01000002.1"/>
</dbReference>
<evidence type="ECO:0000259" key="2">
    <source>
        <dbReference type="PROSITE" id="PS01300"/>
    </source>
</evidence>
<dbReference type="NCBIfam" id="TIGR00269">
    <property type="entry name" value="TIGR00269 family protein"/>
    <property type="match status" value="1"/>
</dbReference>
<dbReference type="PIRSF" id="PIRSF004976">
    <property type="entry name" value="ATPase_YdaO"/>
    <property type="match status" value="1"/>
</dbReference>
<accession>A0ABU3X429</accession>
<reference evidence="3 4" key="1">
    <citation type="submission" date="2019-10" db="EMBL/GenBank/DDBJ databases">
        <title>Isolation and characterization of Methanoculleus sp. Wushi-C6 from a hot spring well.</title>
        <authorList>
            <person name="Chen S.-C."/>
            <person name="Lan Z.-H."/>
            <person name="You Y.-T."/>
            <person name="Lai M.-C."/>
        </authorList>
    </citation>
    <scope>NUCLEOTIDE SEQUENCE [LARGE SCALE GENOMIC DNA]</scope>
    <source>
        <strain evidence="3 4">Wushi-C6</strain>
    </source>
</reference>
<dbReference type="PANTHER" id="PTHR11807">
    <property type="entry name" value="ATPASES OF THE PP SUPERFAMILY-RELATED"/>
    <property type="match status" value="1"/>
</dbReference>
<dbReference type="SUPFAM" id="SSF52402">
    <property type="entry name" value="Adenine nucleotide alpha hydrolases-like"/>
    <property type="match status" value="1"/>
</dbReference>
<dbReference type="InterPro" id="IPR015967">
    <property type="entry name" value="Rcmb_RecR_Znf"/>
</dbReference>
<dbReference type="Proteomes" id="UP001281203">
    <property type="component" value="Unassembled WGS sequence"/>
</dbReference>
<keyword evidence="4" id="KW-1185">Reference proteome</keyword>
<dbReference type="InterPro" id="IPR000541">
    <property type="entry name" value="Ncs6/Tuc1/Ctu1"/>
</dbReference>
<feature type="domain" description="RecR protein" evidence="2">
    <location>
        <begin position="282"/>
        <end position="303"/>
    </location>
</feature>
<dbReference type="Pfam" id="PF22082">
    <property type="entry name" value="TtuA_LIM_N"/>
    <property type="match status" value="1"/>
</dbReference>
<dbReference type="InterPro" id="IPR035107">
    <property type="entry name" value="tRNA_thiolation_TtcA_Ctu1"/>
</dbReference>
<dbReference type="InterPro" id="IPR014729">
    <property type="entry name" value="Rossmann-like_a/b/a_fold"/>
</dbReference>
<dbReference type="PANTHER" id="PTHR11807:SF12">
    <property type="entry name" value="CYTOPLASMIC TRNA 2-THIOLATION PROTEIN 1"/>
    <property type="match status" value="1"/>
</dbReference>
<dbReference type="Pfam" id="PF01171">
    <property type="entry name" value="ATP_bind_3"/>
    <property type="match status" value="1"/>
</dbReference>
<evidence type="ECO:0000313" key="4">
    <source>
        <dbReference type="Proteomes" id="UP001281203"/>
    </source>
</evidence>
<dbReference type="InterPro" id="IPR011063">
    <property type="entry name" value="TilS/TtcA_N"/>
</dbReference>
<dbReference type="InterPro" id="IPR054306">
    <property type="entry name" value="TtuA-like_LIM_N"/>
</dbReference>
<protein>
    <submittedName>
        <fullName evidence="3">TIGR00269 family protein</fullName>
    </submittedName>
</protein>
<dbReference type="PROSITE" id="PS01300">
    <property type="entry name" value="RECR"/>
    <property type="match status" value="1"/>
</dbReference>
<keyword evidence="1" id="KW-0808">Transferase</keyword>